<feature type="transmembrane region" description="Helical" evidence="7">
    <location>
        <begin position="225"/>
        <end position="247"/>
    </location>
</feature>
<gene>
    <name evidence="10" type="ORF">GCM10023191_038460</name>
</gene>
<dbReference type="RefSeq" id="WP_345465454.1">
    <property type="nucleotide sequence ID" value="NZ_BAABHF010000022.1"/>
</dbReference>
<dbReference type="PANTHER" id="PTHR43005:SF1">
    <property type="entry name" value="SPERMIDINE_PUTRESCINE TRANSPORT SYSTEM PERMEASE PROTEIN"/>
    <property type="match status" value="1"/>
</dbReference>
<dbReference type="Proteomes" id="UP001500503">
    <property type="component" value="Unassembled WGS sequence"/>
</dbReference>
<evidence type="ECO:0000313" key="10">
    <source>
        <dbReference type="EMBL" id="GAA4496437.1"/>
    </source>
</evidence>
<keyword evidence="11" id="KW-1185">Reference proteome</keyword>
<feature type="transmembrane region" description="Helical" evidence="7">
    <location>
        <begin position="126"/>
        <end position="146"/>
    </location>
</feature>
<sequence>MAVTHVKRPATNRAERPATVRRRRRRVRPHWWYLAPALILMAGVLGYPVVDAIWTSFQHNVLTHPDADHFAGLDNYRSVLTDGALLSAVWHTVVWGAANLVLQLVLGFALALLMHQRLAGRAVFRSVVIIPWVVPSIVVALVWRYLLDPTSGPLNQLLTGLGIVSTSPQWLADQSTAMPVLILLSTWKWTPFVAVILLAGLQTVPKELHEAAMLDGAGRIQRLRYVVIPGIRTSIALAGLLTVGYSINNFNGIWMFTKGGPAGSTETLTTLAYRYAFTEFDLGRAASIAMILFAFLLITSSVYFYVVEGRKGSKS</sequence>
<evidence type="ECO:0000256" key="7">
    <source>
        <dbReference type="RuleBase" id="RU363032"/>
    </source>
</evidence>
<evidence type="ECO:0000256" key="6">
    <source>
        <dbReference type="ARBA" id="ARBA00023136"/>
    </source>
</evidence>
<evidence type="ECO:0000313" key="11">
    <source>
        <dbReference type="Proteomes" id="UP001500503"/>
    </source>
</evidence>
<dbReference type="Gene3D" id="1.10.3720.10">
    <property type="entry name" value="MetI-like"/>
    <property type="match status" value="1"/>
</dbReference>
<dbReference type="SUPFAM" id="SSF161098">
    <property type="entry name" value="MetI-like"/>
    <property type="match status" value="1"/>
</dbReference>
<feature type="transmembrane region" description="Helical" evidence="7">
    <location>
        <begin position="180"/>
        <end position="204"/>
    </location>
</feature>
<comment type="subcellular location">
    <subcellularLocation>
        <location evidence="1 7">Cell membrane</location>
        <topology evidence="1 7">Multi-pass membrane protein</topology>
    </subcellularLocation>
</comment>
<evidence type="ECO:0000256" key="4">
    <source>
        <dbReference type="ARBA" id="ARBA00022692"/>
    </source>
</evidence>
<evidence type="ECO:0000256" key="3">
    <source>
        <dbReference type="ARBA" id="ARBA00022475"/>
    </source>
</evidence>
<feature type="region of interest" description="Disordered" evidence="8">
    <location>
        <begin position="1"/>
        <end position="21"/>
    </location>
</feature>
<feature type="transmembrane region" description="Helical" evidence="7">
    <location>
        <begin position="285"/>
        <end position="306"/>
    </location>
</feature>
<organism evidence="10 11">
    <name type="scientific">Actinoallomurus oryzae</name>
    <dbReference type="NCBI Taxonomy" id="502180"/>
    <lineage>
        <taxon>Bacteria</taxon>
        <taxon>Bacillati</taxon>
        <taxon>Actinomycetota</taxon>
        <taxon>Actinomycetes</taxon>
        <taxon>Streptosporangiales</taxon>
        <taxon>Thermomonosporaceae</taxon>
        <taxon>Actinoallomurus</taxon>
    </lineage>
</organism>
<keyword evidence="5 7" id="KW-1133">Transmembrane helix</keyword>
<evidence type="ECO:0000256" key="1">
    <source>
        <dbReference type="ARBA" id="ARBA00004651"/>
    </source>
</evidence>
<dbReference type="EMBL" id="BAABHF010000022">
    <property type="protein sequence ID" value="GAA4496437.1"/>
    <property type="molecule type" value="Genomic_DNA"/>
</dbReference>
<feature type="compositionally biased region" description="Basic residues" evidence="8">
    <location>
        <begin position="1"/>
        <end position="10"/>
    </location>
</feature>
<dbReference type="PROSITE" id="PS50928">
    <property type="entry name" value="ABC_TM1"/>
    <property type="match status" value="1"/>
</dbReference>
<dbReference type="InterPro" id="IPR000515">
    <property type="entry name" value="MetI-like"/>
</dbReference>
<dbReference type="CDD" id="cd06261">
    <property type="entry name" value="TM_PBP2"/>
    <property type="match status" value="1"/>
</dbReference>
<accession>A0ABP8Q3C4</accession>
<name>A0ABP8Q3C4_9ACTN</name>
<comment type="similarity">
    <text evidence="7">Belongs to the binding-protein-dependent transport system permease family.</text>
</comment>
<comment type="caution">
    <text evidence="10">The sequence shown here is derived from an EMBL/GenBank/DDBJ whole genome shotgun (WGS) entry which is preliminary data.</text>
</comment>
<keyword evidence="3" id="KW-1003">Cell membrane</keyword>
<keyword evidence="4 7" id="KW-0812">Transmembrane</keyword>
<evidence type="ECO:0000256" key="2">
    <source>
        <dbReference type="ARBA" id="ARBA00022448"/>
    </source>
</evidence>
<dbReference type="InterPro" id="IPR035906">
    <property type="entry name" value="MetI-like_sf"/>
</dbReference>
<evidence type="ECO:0000259" key="9">
    <source>
        <dbReference type="PROSITE" id="PS50928"/>
    </source>
</evidence>
<reference evidence="11" key="1">
    <citation type="journal article" date="2019" name="Int. J. Syst. Evol. Microbiol.">
        <title>The Global Catalogue of Microorganisms (GCM) 10K type strain sequencing project: providing services to taxonomists for standard genome sequencing and annotation.</title>
        <authorList>
            <consortium name="The Broad Institute Genomics Platform"/>
            <consortium name="The Broad Institute Genome Sequencing Center for Infectious Disease"/>
            <person name="Wu L."/>
            <person name="Ma J."/>
        </authorList>
    </citation>
    <scope>NUCLEOTIDE SEQUENCE [LARGE SCALE GENOMIC DNA]</scope>
    <source>
        <strain evidence="11">JCM 17933</strain>
    </source>
</reference>
<feature type="transmembrane region" description="Helical" evidence="7">
    <location>
        <begin position="93"/>
        <end position="114"/>
    </location>
</feature>
<feature type="domain" description="ABC transmembrane type-1" evidence="9">
    <location>
        <begin position="89"/>
        <end position="303"/>
    </location>
</feature>
<dbReference type="Pfam" id="PF00528">
    <property type="entry name" value="BPD_transp_1"/>
    <property type="match status" value="1"/>
</dbReference>
<evidence type="ECO:0000256" key="5">
    <source>
        <dbReference type="ARBA" id="ARBA00022989"/>
    </source>
</evidence>
<feature type="transmembrane region" description="Helical" evidence="7">
    <location>
        <begin position="31"/>
        <end position="50"/>
    </location>
</feature>
<keyword evidence="2 7" id="KW-0813">Transport</keyword>
<dbReference type="PANTHER" id="PTHR43005">
    <property type="entry name" value="BLR7065 PROTEIN"/>
    <property type="match status" value="1"/>
</dbReference>
<proteinExistence type="inferred from homology"/>
<evidence type="ECO:0000256" key="8">
    <source>
        <dbReference type="SAM" id="MobiDB-lite"/>
    </source>
</evidence>
<protein>
    <submittedName>
        <fullName evidence="10">Sugar ABC transporter permease</fullName>
    </submittedName>
</protein>
<keyword evidence="6 7" id="KW-0472">Membrane</keyword>